<sequence>MNESSVLEKIKVIVLVPQKVTKTLLISRNLQIGKISMVFPNVFEFTYSYNVIVLNPNLTVKDLNIANGGVIVAFKKRFDQFDDNDFKIMKLTTDIMFQEKIRIFTNKKSKNEYFRLKDIRSFKMESRKKSYIKMYRRFNSQNLQKSENSSLDIDLDINYEPLSTPSTEAMPILW</sequence>
<gene>
    <name evidence="2" type="ORF">M9Y10_026281</name>
    <name evidence="1" type="ORF">M9Y10_040132</name>
</gene>
<proteinExistence type="predicted"/>
<name>A0ABR2GJ41_9EUKA</name>
<evidence type="ECO:0000313" key="2">
    <source>
        <dbReference type="EMBL" id="KAK8842059.1"/>
    </source>
</evidence>
<dbReference type="EMBL" id="JAPFFF010000039">
    <property type="protein sequence ID" value="KAK8842059.1"/>
    <property type="molecule type" value="Genomic_DNA"/>
</dbReference>
<organism evidence="1 3">
    <name type="scientific">Tritrichomonas musculus</name>
    <dbReference type="NCBI Taxonomy" id="1915356"/>
    <lineage>
        <taxon>Eukaryota</taxon>
        <taxon>Metamonada</taxon>
        <taxon>Parabasalia</taxon>
        <taxon>Tritrichomonadida</taxon>
        <taxon>Tritrichomonadidae</taxon>
        <taxon>Tritrichomonas</taxon>
    </lineage>
</organism>
<reference evidence="1 3" key="1">
    <citation type="submission" date="2024-04" db="EMBL/GenBank/DDBJ databases">
        <title>Tritrichomonas musculus Genome.</title>
        <authorList>
            <person name="Alves-Ferreira E."/>
            <person name="Grigg M."/>
            <person name="Lorenzi H."/>
            <person name="Galac M."/>
        </authorList>
    </citation>
    <scope>NUCLEOTIDE SEQUENCE [LARGE SCALE GENOMIC DNA]</scope>
    <source>
        <strain evidence="1 3">EAF2021</strain>
    </source>
</reference>
<protein>
    <submittedName>
        <fullName evidence="1">Uncharacterized protein</fullName>
    </submittedName>
</protein>
<accession>A0ABR2GJ41</accession>
<keyword evidence="3" id="KW-1185">Reference proteome</keyword>
<evidence type="ECO:0000313" key="1">
    <source>
        <dbReference type="EMBL" id="KAK8833831.1"/>
    </source>
</evidence>
<dbReference type="Proteomes" id="UP001470230">
    <property type="component" value="Unassembled WGS sequence"/>
</dbReference>
<evidence type="ECO:0000313" key="3">
    <source>
        <dbReference type="Proteomes" id="UP001470230"/>
    </source>
</evidence>
<dbReference type="EMBL" id="JAPFFF010000631">
    <property type="protein sequence ID" value="KAK8833831.1"/>
    <property type="molecule type" value="Genomic_DNA"/>
</dbReference>
<comment type="caution">
    <text evidence="1">The sequence shown here is derived from an EMBL/GenBank/DDBJ whole genome shotgun (WGS) entry which is preliminary data.</text>
</comment>